<evidence type="ECO:0008006" key="4">
    <source>
        <dbReference type="Google" id="ProtNLM"/>
    </source>
</evidence>
<organism evidence="2 3">
    <name type="scientific">Kribbella aluminosa</name>
    <dbReference type="NCBI Taxonomy" id="416017"/>
    <lineage>
        <taxon>Bacteria</taxon>
        <taxon>Bacillati</taxon>
        <taxon>Actinomycetota</taxon>
        <taxon>Actinomycetes</taxon>
        <taxon>Propionibacteriales</taxon>
        <taxon>Kribbellaceae</taxon>
        <taxon>Kribbella</taxon>
    </lineage>
</organism>
<protein>
    <recommendedName>
        <fullName evidence="4">Secreted protein</fullName>
    </recommendedName>
</protein>
<dbReference type="RefSeq" id="WP_209697669.1">
    <property type="nucleotide sequence ID" value="NZ_BAAAVU010000008.1"/>
</dbReference>
<feature type="compositionally biased region" description="Polar residues" evidence="1">
    <location>
        <begin position="42"/>
        <end position="55"/>
    </location>
</feature>
<proteinExistence type="predicted"/>
<accession>A0ABS4UTG9</accession>
<reference evidence="2 3" key="1">
    <citation type="submission" date="2021-03" db="EMBL/GenBank/DDBJ databases">
        <title>Sequencing the genomes of 1000 actinobacteria strains.</title>
        <authorList>
            <person name="Klenk H.-P."/>
        </authorList>
    </citation>
    <scope>NUCLEOTIDE SEQUENCE [LARGE SCALE GENOMIC DNA]</scope>
    <source>
        <strain evidence="2 3">DSM 18824</strain>
    </source>
</reference>
<keyword evidence="3" id="KW-1185">Reference proteome</keyword>
<evidence type="ECO:0000313" key="2">
    <source>
        <dbReference type="EMBL" id="MBP2354934.1"/>
    </source>
</evidence>
<dbReference type="Proteomes" id="UP000755585">
    <property type="component" value="Unassembled WGS sequence"/>
</dbReference>
<sequence length="206" mass="21873">MRRVMSSKLAVPLVILVLLVIVVLALVIGWRGTPEVAGGESGRSSTGEVTGTSTPGPAPLSAWVRPATTDPVRYAAAFGTTIWTYDTAAHSYAQWQNVVSSFADSLDAPDSAVVARSMLPYASQWEALKAHGARAAVRNVTAAATPELQALARDPRAPKGWHAVLVRGTQDNVLDGAKTTTDRHVTVGVICRPQCTFWSATNELPQ</sequence>
<dbReference type="EMBL" id="JAGINT010000002">
    <property type="protein sequence ID" value="MBP2354934.1"/>
    <property type="molecule type" value="Genomic_DNA"/>
</dbReference>
<feature type="region of interest" description="Disordered" evidence="1">
    <location>
        <begin position="35"/>
        <end position="60"/>
    </location>
</feature>
<gene>
    <name evidence="2" type="ORF">JOF29_006044</name>
</gene>
<name>A0ABS4UTG9_9ACTN</name>
<evidence type="ECO:0000256" key="1">
    <source>
        <dbReference type="SAM" id="MobiDB-lite"/>
    </source>
</evidence>
<evidence type="ECO:0000313" key="3">
    <source>
        <dbReference type="Proteomes" id="UP000755585"/>
    </source>
</evidence>
<comment type="caution">
    <text evidence="2">The sequence shown here is derived from an EMBL/GenBank/DDBJ whole genome shotgun (WGS) entry which is preliminary data.</text>
</comment>